<dbReference type="InterPro" id="IPR025110">
    <property type="entry name" value="AMP-bd_C"/>
</dbReference>
<dbReference type="SUPFAM" id="SSF56801">
    <property type="entry name" value="Acetyl-CoA synthetase-like"/>
    <property type="match status" value="1"/>
</dbReference>
<evidence type="ECO:0000313" key="6">
    <source>
        <dbReference type="Proteomes" id="UP000323521"/>
    </source>
</evidence>
<dbReference type="InterPro" id="IPR020845">
    <property type="entry name" value="AMP-binding_CS"/>
</dbReference>
<dbReference type="Pfam" id="PF00501">
    <property type="entry name" value="AMP-binding"/>
    <property type="match status" value="1"/>
</dbReference>
<dbReference type="PANTHER" id="PTHR43201:SF5">
    <property type="entry name" value="MEDIUM-CHAIN ACYL-COA LIGASE ACSF2, MITOCHONDRIAL"/>
    <property type="match status" value="1"/>
</dbReference>
<evidence type="ECO:0000256" key="2">
    <source>
        <dbReference type="ARBA" id="ARBA00022598"/>
    </source>
</evidence>
<dbReference type="OrthoDB" id="9778383at2"/>
<dbReference type="FunFam" id="3.30.300.30:FF:000008">
    <property type="entry name" value="2,3-dihydroxybenzoate-AMP ligase"/>
    <property type="match status" value="1"/>
</dbReference>
<dbReference type="EMBL" id="CP017634">
    <property type="protein sequence ID" value="ATW27857.1"/>
    <property type="molecule type" value="Genomic_DNA"/>
</dbReference>
<protein>
    <recommendedName>
        <fullName evidence="7">AMP-binding protein</fullName>
    </recommendedName>
</protein>
<dbReference type="GO" id="GO:0006631">
    <property type="term" value="P:fatty acid metabolic process"/>
    <property type="evidence" value="ECO:0007669"/>
    <property type="project" value="TreeGrafter"/>
</dbReference>
<dbReference type="InterPro" id="IPR000873">
    <property type="entry name" value="AMP-dep_synth/lig_dom"/>
</dbReference>
<dbReference type="Gene3D" id="3.30.300.30">
    <property type="match status" value="1"/>
</dbReference>
<dbReference type="AlphaFoldDB" id="A0A3G1KZL8"/>
<sequence>MYQTEEATLWDLLEYNASAREKNSALLFPQKDVDVSYGQLYGQARAVAKGLMALGIQHGEHIAIWASNSPEYLALEYGSAAIGAPLVLLNTGYRLLELEFALKQTDVVALFIADNQGGANDYIETMGRLCPELLDQSPGAWRSERFPKLRYVIGLGENRLPGMLMWAEVMEAAKKIEGHAFGDRKKQVRPEDTALILFTSGTTGEPKGAMLSHANILINTRALARHLAFTEADRLCLPLPLFHAYGMCMSMLGAYIGTACIVYEQYYVNEILQTIQESRAVVLCGTPTMFIGWLEVLENLKEGMSSLTKAVSAGASLYAETANRILEKTAIKEIWNLLGMTETLLISGDRTTHVQGTEYISVGSPLEGVEVKIMDVAGARELPAGEMGELLVKGPGNMKGYYHKPEATAKAINTEGWYHSGDLAVIDKEGNISIVGRIKEMLIRGGENIFPREIEEYLMTNPKVKEAQVVGIPSEYYGEEPVAFVILKENETTTQIELKKYCKERIAYFKVPVFIYFVDSFPKTASGKVQKFKLREQAIEIINKKRESKKMSSTASLEYRKGAQA</sequence>
<dbReference type="PANTHER" id="PTHR43201">
    <property type="entry name" value="ACYL-COA SYNTHETASE"/>
    <property type="match status" value="1"/>
</dbReference>
<dbReference type="Proteomes" id="UP000323521">
    <property type="component" value="Chromosome"/>
</dbReference>
<dbReference type="GO" id="GO:0031956">
    <property type="term" value="F:medium-chain fatty acid-CoA ligase activity"/>
    <property type="evidence" value="ECO:0007669"/>
    <property type="project" value="TreeGrafter"/>
</dbReference>
<dbReference type="InterPro" id="IPR042099">
    <property type="entry name" value="ANL_N_sf"/>
</dbReference>
<keyword evidence="2" id="KW-0436">Ligase</keyword>
<keyword evidence="6" id="KW-1185">Reference proteome</keyword>
<evidence type="ECO:0000313" key="5">
    <source>
        <dbReference type="EMBL" id="ATW27857.1"/>
    </source>
</evidence>
<comment type="similarity">
    <text evidence="1">Belongs to the ATP-dependent AMP-binding enzyme family.</text>
</comment>
<evidence type="ECO:0000256" key="1">
    <source>
        <dbReference type="ARBA" id="ARBA00006432"/>
    </source>
</evidence>
<dbReference type="KEGG" id="fwa:DCMF_26645"/>
<dbReference type="RefSeq" id="WP_148137242.1">
    <property type="nucleotide sequence ID" value="NZ_CP017634.1"/>
</dbReference>
<reference evidence="5 6" key="1">
    <citation type="submission" date="2016-10" db="EMBL/GenBank/DDBJ databases">
        <title>Complete Genome Sequence of Peptococcaceae strain DCMF.</title>
        <authorList>
            <person name="Edwards R.J."/>
            <person name="Holland S.I."/>
            <person name="Deshpande N.P."/>
            <person name="Wong Y.K."/>
            <person name="Ertan H."/>
            <person name="Manefield M."/>
            <person name="Russell T.L."/>
            <person name="Lee M.J."/>
        </authorList>
    </citation>
    <scope>NUCLEOTIDE SEQUENCE [LARGE SCALE GENOMIC DNA]</scope>
    <source>
        <strain evidence="5 6">DCMF</strain>
    </source>
</reference>
<evidence type="ECO:0000259" key="3">
    <source>
        <dbReference type="Pfam" id="PF00501"/>
    </source>
</evidence>
<evidence type="ECO:0000259" key="4">
    <source>
        <dbReference type="Pfam" id="PF13193"/>
    </source>
</evidence>
<dbReference type="InterPro" id="IPR045851">
    <property type="entry name" value="AMP-bd_C_sf"/>
</dbReference>
<organism evidence="5 6">
    <name type="scientific">Formimonas warabiya</name>
    <dbReference type="NCBI Taxonomy" id="1761012"/>
    <lineage>
        <taxon>Bacteria</taxon>
        <taxon>Bacillati</taxon>
        <taxon>Bacillota</taxon>
        <taxon>Clostridia</taxon>
        <taxon>Eubacteriales</taxon>
        <taxon>Peptococcaceae</taxon>
        <taxon>Candidatus Formimonas</taxon>
    </lineage>
</organism>
<feature type="domain" description="AMP-dependent synthetase/ligase" evidence="3">
    <location>
        <begin position="15"/>
        <end position="402"/>
    </location>
</feature>
<gene>
    <name evidence="5" type="ORF">DCMF_26645</name>
</gene>
<proteinExistence type="inferred from homology"/>
<feature type="domain" description="AMP-binding enzyme C-terminal" evidence="4">
    <location>
        <begin position="453"/>
        <end position="528"/>
    </location>
</feature>
<dbReference type="Gene3D" id="3.40.50.12780">
    <property type="entry name" value="N-terminal domain of ligase-like"/>
    <property type="match status" value="1"/>
</dbReference>
<name>A0A3G1KZL8_FORW1</name>
<evidence type="ECO:0008006" key="7">
    <source>
        <dbReference type="Google" id="ProtNLM"/>
    </source>
</evidence>
<accession>A0A3G1KZL8</accession>
<dbReference type="PROSITE" id="PS00455">
    <property type="entry name" value="AMP_BINDING"/>
    <property type="match status" value="1"/>
</dbReference>
<dbReference type="Pfam" id="PF13193">
    <property type="entry name" value="AMP-binding_C"/>
    <property type="match status" value="1"/>
</dbReference>